<comment type="similarity">
    <text evidence="2 15">Belongs to the cytochrome c oxidase subunit 3 family.</text>
</comment>
<feature type="transmembrane region" description="Helical" evidence="16">
    <location>
        <begin position="155"/>
        <end position="177"/>
    </location>
</feature>
<dbReference type="Gene3D" id="1.20.120.80">
    <property type="entry name" value="Cytochrome c oxidase, subunit III, four-helix bundle"/>
    <property type="match status" value="1"/>
</dbReference>
<dbReference type="GO" id="GO:0016491">
    <property type="term" value="F:oxidoreductase activity"/>
    <property type="evidence" value="ECO:0007669"/>
    <property type="project" value="UniProtKB-KW"/>
</dbReference>
<comment type="function">
    <text evidence="10">Cytochrome bo(3) ubiquinol terminal oxidase is the component of the aerobic respiratory chain of E.coli that predominates when cells are grown at high aeration. Has proton pump activity across the membrane in addition to electron transfer, pumping 2 protons/electron.</text>
</comment>
<dbReference type="InterPro" id="IPR024791">
    <property type="entry name" value="Cyt_c/ubiquinol_Oxase_su3"/>
</dbReference>
<evidence type="ECO:0000313" key="19">
    <source>
        <dbReference type="Proteomes" id="UP000503017"/>
    </source>
</evidence>
<evidence type="ECO:0000256" key="15">
    <source>
        <dbReference type="RuleBase" id="RU003376"/>
    </source>
</evidence>
<dbReference type="RefSeq" id="WP_032925989.1">
    <property type="nucleotide sequence ID" value="NZ_CP033367.1"/>
</dbReference>
<dbReference type="SUPFAM" id="SSF81452">
    <property type="entry name" value="Cytochrome c oxidase subunit III-like"/>
    <property type="match status" value="1"/>
</dbReference>
<dbReference type="GO" id="GO:0019646">
    <property type="term" value="P:aerobic electron transport chain"/>
    <property type="evidence" value="ECO:0007669"/>
    <property type="project" value="InterPro"/>
</dbReference>
<dbReference type="Proteomes" id="UP000503017">
    <property type="component" value="Chromosome"/>
</dbReference>
<feature type="transmembrane region" description="Helical" evidence="16">
    <location>
        <begin position="103"/>
        <end position="122"/>
    </location>
</feature>
<evidence type="ECO:0000256" key="13">
    <source>
        <dbReference type="ARBA" id="ARBA00032189"/>
    </source>
</evidence>
<reference evidence="18 19" key="1">
    <citation type="submission" date="2018-10" db="EMBL/GenBank/DDBJ databases">
        <authorList>
            <person name="Perry B.J."/>
            <person name="Sullivan J.T."/>
            <person name="Murphy R.J.T."/>
            <person name="Ramsay J.P."/>
            <person name="Ronson C.W."/>
        </authorList>
    </citation>
    <scope>NUCLEOTIDE SEQUENCE [LARGE SCALE GENOMIC DNA]</scope>
    <source>
        <strain evidence="18 19">R88b</strain>
    </source>
</reference>
<feature type="transmembrane region" description="Helical" evidence="16">
    <location>
        <begin position="77"/>
        <end position="97"/>
    </location>
</feature>
<evidence type="ECO:0000256" key="16">
    <source>
        <dbReference type="SAM" id="Phobius"/>
    </source>
</evidence>
<evidence type="ECO:0000256" key="3">
    <source>
        <dbReference type="ARBA" id="ARBA00011700"/>
    </source>
</evidence>
<evidence type="ECO:0000256" key="8">
    <source>
        <dbReference type="ARBA" id="ARBA00023002"/>
    </source>
</evidence>
<keyword evidence="6 15" id="KW-0812">Transmembrane</keyword>
<evidence type="ECO:0000256" key="14">
    <source>
        <dbReference type="ARBA" id="ARBA00032717"/>
    </source>
</evidence>
<organism evidence="18 19">
    <name type="scientific">Mesorhizobium loti R88b</name>
    <dbReference type="NCBI Taxonomy" id="935548"/>
    <lineage>
        <taxon>Bacteria</taxon>
        <taxon>Pseudomonadati</taxon>
        <taxon>Pseudomonadota</taxon>
        <taxon>Alphaproteobacteria</taxon>
        <taxon>Hyphomicrobiales</taxon>
        <taxon>Phyllobacteriaceae</taxon>
        <taxon>Mesorhizobium</taxon>
    </lineage>
</organism>
<evidence type="ECO:0000256" key="10">
    <source>
        <dbReference type="ARBA" id="ARBA00025694"/>
    </source>
</evidence>
<dbReference type="InterPro" id="IPR013833">
    <property type="entry name" value="Cyt_c_oxidase_su3_a-hlx"/>
</dbReference>
<gene>
    <name evidence="18" type="ORF">EB235_30840</name>
</gene>
<dbReference type="EMBL" id="CP033367">
    <property type="protein sequence ID" value="QKD05343.1"/>
    <property type="molecule type" value="Genomic_DNA"/>
</dbReference>
<evidence type="ECO:0000256" key="6">
    <source>
        <dbReference type="ARBA" id="ARBA00022692"/>
    </source>
</evidence>
<keyword evidence="7 16" id="KW-1133">Transmembrane helix</keyword>
<comment type="subunit">
    <text evidence="3">Heterooctamer of two A chains, two B chains, two C chains and two D chains.</text>
</comment>
<feature type="domain" description="Heme-copper oxidase subunit III family profile" evidence="17">
    <location>
        <begin position="32"/>
        <end position="210"/>
    </location>
</feature>
<evidence type="ECO:0000313" key="18">
    <source>
        <dbReference type="EMBL" id="QKD05343.1"/>
    </source>
</evidence>
<dbReference type="GO" id="GO:0005886">
    <property type="term" value="C:plasma membrane"/>
    <property type="evidence" value="ECO:0007669"/>
    <property type="project" value="UniProtKB-SubCell"/>
</dbReference>
<feature type="transmembrane region" description="Helical" evidence="16">
    <location>
        <begin position="34"/>
        <end position="57"/>
    </location>
</feature>
<evidence type="ECO:0000256" key="5">
    <source>
        <dbReference type="ARBA" id="ARBA00022475"/>
    </source>
</evidence>
<evidence type="ECO:0000256" key="9">
    <source>
        <dbReference type="ARBA" id="ARBA00023136"/>
    </source>
</evidence>
<dbReference type="InterPro" id="IPR033946">
    <property type="entry name" value="Ubiquinol_oxase_su3_dom"/>
</dbReference>
<dbReference type="PANTHER" id="PTHR11403:SF2">
    <property type="entry name" value="CYTOCHROME BO(3) UBIQUINOL OXIDASE SUBUNIT 3"/>
    <property type="match status" value="1"/>
</dbReference>
<evidence type="ECO:0000256" key="11">
    <source>
        <dbReference type="ARBA" id="ARBA00030072"/>
    </source>
</evidence>
<proteinExistence type="inferred from homology"/>
<evidence type="ECO:0000256" key="1">
    <source>
        <dbReference type="ARBA" id="ARBA00004651"/>
    </source>
</evidence>
<feature type="transmembrane region" description="Helical" evidence="16">
    <location>
        <begin position="189"/>
        <end position="209"/>
    </location>
</feature>
<keyword evidence="8" id="KW-0560">Oxidoreductase</keyword>
<dbReference type="GO" id="GO:0004129">
    <property type="term" value="F:cytochrome-c oxidase activity"/>
    <property type="evidence" value="ECO:0007669"/>
    <property type="project" value="InterPro"/>
</dbReference>
<evidence type="ECO:0000256" key="4">
    <source>
        <dbReference type="ARBA" id="ARBA00014687"/>
    </source>
</evidence>
<dbReference type="FunFam" id="1.20.120.80:FF:000001">
    <property type="entry name" value="Cytochrome (Ubi)quinol oxidase subunit III"/>
    <property type="match status" value="1"/>
</dbReference>
<dbReference type="AlphaFoldDB" id="A0A6M7WWX8"/>
<accession>A0A6M7WWX8</accession>
<dbReference type="Pfam" id="PF00510">
    <property type="entry name" value="COX3"/>
    <property type="match status" value="1"/>
</dbReference>
<comment type="subcellular location">
    <subcellularLocation>
        <location evidence="1 15">Cell membrane</location>
        <topology evidence="1 15">Multi-pass membrane protein</topology>
    </subcellularLocation>
</comment>
<evidence type="ECO:0000259" key="17">
    <source>
        <dbReference type="PROSITE" id="PS50253"/>
    </source>
</evidence>
<evidence type="ECO:0000256" key="12">
    <source>
        <dbReference type="ARBA" id="ARBA00031884"/>
    </source>
</evidence>
<dbReference type="PROSITE" id="PS50253">
    <property type="entry name" value="COX3"/>
    <property type="match status" value="1"/>
</dbReference>
<evidence type="ECO:0000256" key="7">
    <source>
        <dbReference type="ARBA" id="ARBA00022989"/>
    </source>
</evidence>
<dbReference type="InterPro" id="IPR035973">
    <property type="entry name" value="Cyt_c_oxidase_su3-like_sf"/>
</dbReference>
<name>A0A6M7WWX8_RHILI</name>
<keyword evidence="5" id="KW-1003">Cell membrane</keyword>
<evidence type="ECO:0000256" key="2">
    <source>
        <dbReference type="ARBA" id="ARBA00010581"/>
    </source>
</evidence>
<protein>
    <recommendedName>
        <fullName evidence="4">Cytochrome bo(3) ubiquinol oxidase subunit 3</fullName>
    </recommendedName>
    <alternativeName>
        <fullName evidence="13">Cytochrome o ubiquinol oxidase subunit 3</fullName>
    </alternativeName>
    <alternativeName>
        <fullName evidence="11">Oxidase bo(3) subunit 3</fullName>
    </alternativeName>
    <alternativeName>
        <fullName evidence="14">Ubiquinol oxidase polypeptide III</fullName>
    </alternativeName>
    <alternativeName>
        <fullName evidence="12">Ubiquinol oxidase subunit 3</fullName>
    </alternativeName>
</protein>
<dbReference type="CDD" id="cd02863">
    <property type="entry name" value="Ubiquinol_oxidase_III"/>
    <property type="match status" value="1"/>
</dbReference>
<dbReference type="PANTHER" id="PTHR11403">
    <property type="entry name" value="CYTOCHROME C OXIDASE SUBUNIT III"/>
    <property type="match status" value="1"/>
</dbReference>
<keyword evidence="9 16" id="KW-0472">Membrane</keyword>
<sequence length="210" mass="22360">MTQADVVVAGADLDPPAMPLSQRGPASTDVVVRFGFWLFLLSDIVVFSALFAAYAVLSHQTAGGPAGPQLFERGRTLLETGCLLTSSFTCGVMSLAVQRRSAAQVYGWAAATFALGCLFVGLEVSEFAGLIAAGAGSTRSAFLSAFFTLVGTHGLHVGLALCWLLVMMAQVATLGFHPMVMRRVLCFSLFWHALDIVWIGVFTIVYFGAR</sequence>
<dbReference type="InterPro" id="IPR000298">
    <property type="entry name" value="Cyt_c_oxidase-like_su3"/>
</dbReference>